<protein>
    <submittedName>
        <fullName evidence="4">Hsp20/alpha crystallin family protein</fullName>
    </submittedName>
</protein>
<dbReference type="EMBL" id="JAAYYV010000338">
    <property type="protein sequence ID" value="NLF55166.1"/>
    <property type="molecule type" value="Genomic_DNA"/>
</dbReference>
<comment type="caution">
    <text evidence="4">The sequence shown here is derived from an EMBL/GenBank/DDBJ whole genome shotgun (WGS) entry which is preliminary data.</text>
</comment>
<dbReference type="PROSITE" id="PS01031">
    <property type="entry name" value="SHSP"/>
    <property type="match status" value="1"/>
</dbReference>
<evidence type="ECO:0000256" key="1">
    <source>
        <dbReference type="PROSITE-ProRule" id="PRU00285"/>
    </source>
</evidence>
<gene>
    <name evidence="4" type="ORF">GX576_12365</name>
</gene>
<accession>A0A7X7R921</accession>
<dbReference type="InterPro" id="IPR008978">
    <property type="entry name" value="HSP20-like_chaperone"/>
</dbReference>
<dbReference type="Proteomes" id="UP000536534">
    <property type="component" value="Unassembled WGS sequence"/>
</dbReference>
<feature type="domain" description="SHSP" evidence="3">
    <location>
        <begin position="36"/>
        <end position="137"/>
    </location>
</feature>
<dbReference type="OrthoDB" id="5295562at2"/>
<dbReference type="InterPro" id="IPR002068">
    <property type="entry name" value="A-crystallin/Hsp20_dom"/>
</dbReference>
<dbReference type="AlphaFoldDB" id="A0A7X7R921"/>
<dbReference type="Gene3D" id="2.60.40.790">
    <property type="match status" value="1"/>
</dbReference>
<sequence length="137" mass="15494">MPIRDPAASIWGEALEMLDRAERMQRQFFRLQRDARSGPSWAPPVDVFEQDDGLLVLVALPDVAPEQVQVLVEAHTLVIRGQRTLPVACRRGTIRQLEIPHGRFERRIELPPGEFASVRKSFSNGCLVLELSRGAQR</sequence>
<reference evidence="4 5" key="1">
    <citation type="journal article" date="2020" name="Biotechnol. Biofuels">
        <title>New insights from the biogas microbiome by comprehensive genome-resolved metagenomics of nearly 1600 species originating from multiple anaerobic digesters.</title>
        <authorList>
            <person name="Campanaro S."/>
            <person name="Treu L."/>
            <person name="Rodriguez-R L.M."/>
            <person name="Kovalovszki A."/>
            <person name="Ziels R.M."/>
            <person name="Maus I."/>
            <person name="Zhu X."/>
            <person name="Kougias P.G."/>
            <person name="Basile A."/>
            <person name="Luo G."/>
            <person name="Schluter A."/>
            <person name="Konstantinidis K.T."/>
            <person name="Angelidaki I."/>
        </authorList>
    </citation>
    <scope>NUCLEOTIDE SEQUENCE [LARGE SCALE GENOMIC DNA]</scope>
    <source>
        <strain evidence="4">AS06rmzACSIP_256</strain>
    </source>
</reference>
<proteinExistence type="inferred from homology"/>
<organism evidence="4 5">
    <name type="scientific">Thauera phenolivorans</name>
    <dbReference type="NCBI Taxonomy" id="1792543"/>
    <lineage>
        <taxon>Bacteria</taxon>
        <taxon>Pseudomonadati</taxon>
        <taxon>Pseudomonadota</taxon>
        <taxon>Betaproteobacteria</taxon>
        <taxon>Rhodocyclales</taxon>
        <taxon>Zoogloeaceae</taxon>
        <taxon>Thauera</taxon>
    </lineage>
</organism>
<evidence type="ECO:0000259" key="3">
    <source>
        <dbReference type="PROSITE" id="PS01031"/>
    </source>
</evidence>
<evidence type="ECO:0000313" key="4">
    <source>
        <dbReference type="EMBL" id="NLF55166.1"/>
    </source>
</evidence>
<evidence type="ECO:0000256" key="2">
    <source>
        <dbReference type="RuleBase" id="RU003616"/>
    </source>
</evidence>
<dbReference type="Pfam" id="PF00011">
    <property type="entry name" value="HSP20"/>
    <property type="match status" value="1"/>
</dbReference>
<name>A0A7X7R921_9RHOO</name>
<dbReference type="SUPFAM" id="SSF49764">
    <property type="entry name" value="HSP20-like chaperones"/>
    <property type="match status" value="1"/>
</dbReference>
<dbReference type="RefSeq" id="WP_068806912.1">
    <property type="nucleotide sequence ID" value="NZ_MBFM01000003.1"/>
</dbReference>
<comment type="similarity">
    <text evidence="1 2">Belongs to the small heat shock protein (HSP20) family.</text>
</comment>
<dbReference type="CDD" id="cd06464">
    <property type="entry name" value="ACD_sHsps-like"/>
    <property type="match status" value="1"/>
</dbReference>
<evidence type="ECO:0000313" key="5">
    <source>
        <dbReference type="Proteomes" id="UP000536534"/>
    </source>
</evidence>